<dbReference type="Pfam" id="PF01464">
    <property type="entry name" value="SLT"/>
    <property type="match status" value="1"/>
</dbReference>
<comment type="similarity">
    <text evidence="1">Belongs to the transglycosylase Slt family.</text>
</comment>
<dbReference type="PANTHER" id="PTHR37423">
    <property type="entry name" value="SOLUBLE LYTIC MUREIN TRANSGLYCOSYLASE-RELATED"/>
    <property type="match status" value="1"/>
</dbReference>
<dbReference type="SUPFAM" id="SSF53955">
    <property type="entry name" value="Lysozyme-like"/>
    <property type="match status" value="1"/>
</dbReference>
<gene>
    <name evidence="3" type="ORF">KEM10_18820</name>
</gene>
<dbReference type="PANTHER" id="PTHR37423:SF2">
    <property type="entry name" value="MEMBRANE-BOUND LYTIC MUREIN TRANSGLYCOSYLASE C"/>
    <property type="match status" value="1"/>
</dbReference>
<name>A0ABS5JZK4_9BACT</name>
<evidence type="ECO:0000313" key="4">
    <source>
        <dbReference type="Proteomes" id="UP000708576"/>
    </source>
</evidence>
<organism evidence="3 4">
    <name type="scientific">Carboxylicivirga linearis</name>
    <dbReference type="NCBI Taxonomy" id="1628157"/>
    <lineage>
        <taxon>Bacteria</taxon>
        <taxon>Pseudomonadati</taxon>
        <taxon>Bacteroidota</taxon>
        <taxon>Bacteroidia</taxon>
        <taxon>Marinilabiliales</taxon>
        <taxon>Marinilabiliaceae</taxon>
        <taxon>Carboxylicivirga</taxon>
    </lineage>
</organism>
<evidence type="ECO:0000259" key="2">
    <source>
        <dbReference type="Pfam" id="PF01464"/>
    </source>
</evidence>
<accession>A0ABS5JZK4</accession>
<sequence length="324" mass="37459">MRVNFFTKLLSVSTAAIAIMLAFQLFTFSSEPEPIRTEESNLSDYAIYSLDIPSKMTFAEELIPIERYDVMESFDRELLVNTYWQSQTVLFIKRANRYFPVIEPILKENGVPEDFKYLALIESSLMPRAQSPAGAVGFWQFLKATGKEYGLEINGEVDERYHIEKATEAACRYLKKMYDHYGSWTLSAAAYNAGRTGINRQLSRQKVDNYFDLLLNEETGRYVYRILAIKEILSQPDFYGFHVKKDDLYQPLHTINIEINDKISSFPDFAIEHNITYKELKDLNPWLRDTYLSNSSKKTYSIKLPTSATIKKEALPQDSTKVNS</sequence>
<proteinExistence type="inferred from homology"/>
<dbReference type="CDD" id="cd16894">
    <property type="entry name" value="MltD-like"/>
    <property type="match status" value="1"/>
</dbReference>
<dbReference type="Proteomes" id="UP000708576">
    <property type="component" value="Unassembled WGS sequence"/>
</dbReference>
<evidence type="ECO:0000256" key="1">
    <source>
        <dbReference type="ARBA" id="ARBA00007734"/>
    </source>
</evidence>
<dbReference type="InterPro" id="IPR023346">
    <property type="entry name" value="Lysozyme-like_dom_sf"/>
</dbReference>
<evidence type="ECO:0000313" key="3">
    <source>
        <dbReference type="EMBL" id="MBS2100345.1"/>
    </source>
</evidence>
<comment type="caution">
    <text evidence="3">The sequence shown here is derived from an EMBL/GenBank/DDBJ whole genome shotgun (WGS) entry which is preliminary data.</text>
</comment>
<reference evidence="3 4" key="1">
    <citation type="journal article" date="2015" name="Int. J. Syst. Evol. Microbiol.">
        <title>Carboxylicivirga linearis sp. nov., isolated from a sea cucumber culture pond.</title>
        <authorList>
            <person name="Wang F.Q."/>
            <person name="Zhou Y.X."/>
            <person name="Lin X.Z."/>
            <person name="Chen G.J."/>
            <person name="Du Z.J."/>
        </authorList>
    </citation>
    <scope>NUCLEOTIDE SEQUENCE [LARGE SCALE GENOMIC DNA]</scope>
    <source>
        <strain evidence="3 4">FB218</strain>
    </source>
</reference>
<protein>
    <submittedName>
        <fullName evidence="3">Lytic transglycosylase domain-containing protein</fullName>
    </submittedName>
</protein>
<dbReference type="EMBL" id="JAGUCO010000021">
    <property type="protein sequence ID" value="MBS2100345.1"/>
    <property type="molecule type" value="Genomic_DNA"/>
</dbReference>
<dbReference type="InterPro" id="IPR008258">
    <property type="entry name" value="Transglycosylase_SLT_dom_1"/>
</dbReference>
<keyword evidence="4" id="KW-1185">Reference proteome</keyword>
<dbReference type="RefSeq" id="WP_212218002.1">
    <property type="nucleotide sequence ID" value="NZ_JAGUCO010000021.1"/>
</dbReference>
<feature type="domain" description="Transglycosylase SLT" evidence="2">
    <location>
        <begin position="103"/>
        <end position="206"/>
    </location>
</feature>
<dbReference type="Gene3D" id="1.10.530.10">
    <property type="match status" value="1"/>
</dbReference>